<evidence type="ECO:0000313" key="2">
    <source>
        <dbReference type="Ensembl" id="ENSORLP00015026151.1"/>
    </source>
</evidence>
<reference evidence="2" key="3">
    <citation type="submission" date="2025-08" db="UniProtKB">
        <authorList>
            <consortium name="Ensembl"/>
        </authorList>
    </citation>
    <scope>IDENTIFICATION</scope>
    <source>
        <strain evidence="2">HSOK</strain>
    </source>
</reference>
<dbReference type="InterPro" id="IPR050614">
    <property type="entry name" value="Synaptic_Scaffolding_LAP-MAGUK"/>
</dbReference>
<protein>
    <recommendedName>
        <fullName evidence="1">PDZ domain-containing protein</fullName>
    </recommendedName>
</protein>
<sequence>MTTSHGRDGAAGWASAWTPVHLDRGSASPPEVTLVKSGGPLGLSIVGGSDHASHPFGINEPGVFISKVIPHGLACQSGLRVGDRILEVNSTDLRHATHQEAVRALLANKQEIRMLVRRDPSPPGMEEIFIQKQPGEKLGISIRGGAKGHAGNPFDPTDEGIFISKVSSTGAAARDGRLQVGMRILEVNNHSLLGMTHTEAVRVLRAVGDSLVVLVCDGFDPRKVAAVEVRQTSAERYLRKTTILRMYSHF</sequence>
<dbReference type="CDD" id="cd06702">
    <property type="entry name" value="PDZ3_Scribble-like"/>
    <property type="match status" value="1"/>
</dbReference>
<dbReference type="PANTHER" id="PTHR23119:SF57">
    <property type="entry name" value="PROTEIN SCRIBBLE HOMOLOG"/>
    <property type="match status" value="1"/>
</dbReference>
<dbReference type="CDD" id="cd06701">
    <property type="entry name" value="PDZ4_Scribble-like"/>
    <property type="match status" value="1"/>
</dbReference>
<dbReference type="AlphaFoldDB" id="A0A3P9J1W9"/>
<accession>A0A3P9J1W9</accession>
<dbReference type="PROSITE" id="PS50106">
    <property type="entry name" value="PDZ"/>
    <property type="match status" value="2"/>
</dbReference>
<organism evidence="2 3">
    <name type="scientific">Oryzias latipes</name>
    <name type="common">Japanese rice fish</name>
    <name type="synonym">Japanese killifish</name>
    <dbReference type="NCBI Taxonomy" id="8090"/>
    <lineage>
        <taxon>Eukaryota</taxon>
        <taxon>Metazoa</taxon>
        <taxon>Chordata</taxon>
        <taxon>Craniata</taxon>
        <taxon>Vertebrata</taxon>
        <taxon>Euteleostomi</taxon>
        <taxon>Actinopterygii</taxon>
        <taxon>Neopterygii</taxon>
        <taxon>Teleostei</taxon>
        <taxon>Neoteleostei</taxon>
        <taxon>Acanthomorphata</taxon>
        <taxon>Ovalentaria</taxon>
        <taxon>Atherinomorphae</taxon>
        <taxon>Beloniformes</taxon>
        <taxon>Adrianichthyidae</taxon>
        <taxon>Oryziinae</taxon>
        <taxon>Oryzias</taxon>
    </lineage>
</organism>
<reference evidence="2 3" key="2">
    <citation type="submission" date="2017-04" db="EMBL/GenBank/DDBJ databases">
        <title>CpG methylation of centromeres and impact of large insertions on vertebrate speciation.</title>
        <authorList>
            <person name="Ichikawa K."/>
            <person name="Yoshimura J."/>
            <person name="Morishita S."/>
        </authorList>
    </citation>
    <scope>NUCLEOTIDE SEQUENCE</scope>
    <source>
        <strain evidence="2 3">HSOK</strain>
    </source>
</reference>
<dbReference type="FunFam" id="2.30.42.10:FF:000074">
    <property type="entry name" value="protein scribble homolog isoform X2"/>
    <property type="match status" value="1"/>
</dbReference>
<evidence type="ECO:0000259" key="1">
    <source>
        <dbReference type="PROSITE" id="PS50106"/>
    </source>
</evidence>
<dbReference type="SMART" id="SM00228">
    <property type="entry name" value="PDZ"/>
    <property type="match status" value="2"/>
</dbReference>
<dbReference type="Pfam" id="PF00595">
    <property type="entry name" value="PDZ"/>
    <property type="match status" value="2"/>
</dbReference>
<feature type="domain" description="PDZ" evidence="1">
    <location>
        <begin position="127"/>
        <end position="215"/>
    </location>
</feature>
<dbReference type="InterPro" id="IPR036034">
    <property type="entry name" value="PDZ_sf"/>
</dbReference>
<dbReference type="Proteomes" id="UP000265200">
    <property type="component" value="Chromosome 20"/>
</dbReference>
<dbReference type="PANTHER" id="PTHR23119">
    <property type="entry name" value="DISCS LARGE"/>
    <property type="match status" value="1"/>
</dbReference>
<name>A0A3P9J1W9_ORYLA</name>
<dbReference type="Gene3D" id="2.30.42.10">
    <property type="match status" value="2"/>
</dbReference>
<dbReference type="Ensembl" id="ENSORLT00015003609.1">
    <property type="protein sequence ID" value="ENSORLP00015026151.1"/>
    <property type="gene ID" value="ENSORLG00015007646.1"/>
</dbReference>
<evidence type="ECO:0000313" key="3">
    <source>
        <dbReference type="Proteomes" id="UP000265200"/>
    </source>
</evidence>
<proteinExistence type="predicted"/>
<dbReference type="SUPFAM" id="SSF50156">
    <property type="entry name" value="PDZ domain-like"/>
    <property type="match status" value="2"/>
</dbReference>
<reference key="1">
    <citation type="journal article" date="2007" name="Nature">
        <title>The medaka draft genome and insights into vertebrate genome evolution.</title>
        <authorList>
            <person name="Kasahara M."/>
            <person name="Naruse K."/>
            <person name="Sasaki S."/>
            <person name="Nakatani Y."/>
            <person name="Qu W."/>
            <person name="Ahsan B."/>
            <person name="Yamada T."/>
            <person name="Nagayasu Y."/>
            <person name="Doi K."/>
            <person name="Kasai Y."/>
            <person name="Jindo T."/>
            <person name="Kobayashi D."/>
            <person name="Shimada A."/>
            <person name="Toyoda A."/>
            <person name="Kuroki Y."/>
            <person name="Fujiyama A."/>
            <person name="Sasaki T."/>
            <person name="Shimizu A."/>
            <person name="Asakawa S."/>
            <person name="Shimizu N."/>
            <person name="Hashimoto S."/>
            <person name="Yang J."/>
            <person name="Lee Y."/>
            <person name="Matsushima K."/>
            <person name="Sugano S."/>
            <person name="Sakaizumi M."/>
            <person name="Narita T."/>
            <person name="Ohishi K."/>
            <person name="Haga S."/>
            <person name="Ohta F."/>
            <person name="Nomoto H."/>
            <person name="Nogata K."/>
            <person name="Morishita T."/>
            <person name="Endo T."/>
            <person name="Shin-I T."/>
            <person name="Takeda H."/>
            <person name="Morishita S."/>
            <person name="Kohara Y."/>
        </authorList>
    </citation>
    <scope>NUCLEOTIDE SEQUENCE [LARGE SCALE GENOMIC DNA]</scope>
    <source>
        <strain>Hd-rR</strain>
    </source>
</reference>
<reference evidence="2" key="4">
    <citation type="submission" date="2025-09" db="UniProtKB">
        <authorList>
            <consortium name="Ensembl"/>
        </authorList>
    </citation>
    <scope>IDENTIFICATION</scope>
    <source>
        <strain evidence="2">HSOK</strain>
    </source>
</reference>
<feature type="domain" description="PDZ" evidence="1">
    <location>
        <begin position="31"/>
        <end position="120"/>
    </location>
</feature>
<dbReference type="FunFam" id="2.30.42.10:FF:000064">
    <property type="entry name" value="protein lap4 isoform X1"/>
    <property type="match status" value="1"/>
</dbReference>
<dbReference type="InterPro" id="IPR001478">
    <property type="entry name" value="PDZ"/>
</dbReference>